<dbReference type="Proteomes" id="UP000305401">
    <property type="component" value="Unassembled WGS sequence"/>
</dbReference>
<organism evidence="1 2">
    <name type="scientific">Muribaculum caecicola</name>
    <dbReference type="NCBI Taxonomy" id="3038144"/>
    <lineage>
        <taxon>Bacteria</taxon>
        <taxon>Pseudomonadati</taxon>
        <taxon>Bacteroidota</taxon>
        <taxon>Bacteroidia</taxon>
        <taxon>Bacteroidales</taxon>
        <taxon>Muribaculaceae</taxon>
        <taxon>Muribaculum</taxon>
    </lineage>
</organism>
<keyword evidence="1" id="KW-0067">ATP-binding</keyword>
<accession>A0AC61S4M5</accession>
<keyword evidence="1" id="KW-0547">Nucleotide-binding</keyword>
<protein>
    <submittedName>
        <fullName evidence="1">ATP-binding protein</fullName>
    </submittedName>
</protein>
<reference evidence="1" key="1">
    <citation type="submission" date="2019-04" db="EMBL/GenBank/DDBJ databases">
        <title>Microbes associate with the intestines of laboratory mice.</title>
        <authorList>
            <person name="Navarre W."/>
            <person name="Wong E."/>
            <person name="Huang K.C."/>
            <person name="Tropini C."/>
            <person name="Ng K."/>
            <person name="Yu B."/>
        </authorList>
    </citation>
    <scope>NUCLEOTIDE SEQUENCE</scope>
    <source>
        <strain evidence="1">NM86_A22</strain>
    </source>
</reference>
<name>A0AC61S4M5_9BACT</name>
<dbReference type="EMBL" id="SSTG01000092">
    <property type="protein sequence ID" value="THG47942.1"/>
    <property type="molecule type" value="Genomic_DNA"/>
</dbReference>
<proteinExistence type="predicted"/>
<keyword evidence="2" id="KW-1185">Reference proteome</keyword>
<sequence>MKDIKAIKGRFYIQRLIDEGEHSMQDFKFAITDAPKIARSISAFANAEGGRLLVGVKDNGNIAGIRSEEDAYVVEQAAQMCCVPPQQVRIDAFNVGQGTVVLRVAIAKSDKRPVYCREADGRL</sequence>
<evidence type="ECO:0000313" key="2">
    <source>
        <dbReference type="Proteomes" id="UP000305401"/>
    </source>
</evidence>
<gene>
    <name evidence="1" type="ORF">E5990_07565</name>
</gene>
<evidence type="ECO:0000313" key="1">
    <source>
        <dbReference type="EMBL" id="THG47942.1"/>
    </source>
</evidence>
<comment type="caution">
    <text evidence="1">The sequence shown here is derived from an EMBL/GenBank/DDBJ whole genome shotgun (WGS) entry which is preliminary data.</text>
</comment>
<feature type="non-terminal residue" evidence="1">
    <location>
        <position position="123"/>
    </location>
</feature>